<name>A0AA88WNC8_9ASTE</name>
<proteinExistence type="predicted"/>
<sequence>MAAKDAATHLFNFTEDPSITRETIQDFRHTRGFVRSFTGFGRSLSIASNPENEPRTYSEAMSSPETPHWKEAINSEIESIMQNHTWELVDLPPGNKPLDILTKVRPTMRCAGPTMRCAGPWLGSSTSSRTS</sequence>
<accession>A0AA88WNC8</accession>
<dbReference type="AlphaFoldDB" id="A0AA88WNC8"/>
<protein>
    <submittedName>
        <fullName evidence="2">Uncharacterized protein</fullName>
    </submittedName>
</protein>
<evidence type="ECO:0000256" key="1">
    <source>
        <dbReference type="SAM" id="MobiDB-lite"/>
    </source>
</evidence>
<comment type="caution">
    <text evidence="2">The sequence shown here is derived from an EMBL/GenBank/DDBJ whole genome shotgun (WGS) entry which is preliminary data.</text>
</comment>
<gene>
    <name evidence="2" type="ORF">RJ639_036694</name>
</gene>
<keyword evidence="3" id="KW-1185">Reference proteome</keyword>
<dbReference type="Proteomes" id="UP001188597">
    <property type="component" value="Unassembled WGS sequence"/>
</dbReference>
<feature type="region of interest" description="Disordered" evidence="1">
    <location>
        <begin position="45"/>
        <end position="66"/>
    </location>
</feature>
<reference evidence="2" key="1">
    <citation type="submission" date="2022-12" db="EMBL/GenBank/DDBJ databases">
        <title>Draft genome assemblies for two species of Escallonia (Escalloniales).</title>
        <authorList>
            <person name="Chanderbali A."/>
            <person name="Dervinis C."/>
            <person name="Anghel I."/>
            <person name="Soltis D."/>
            <person name="Soltis P."/>
            <person name="Zapata F."/>
        </authorList>
    </citation>
    <scope>NUCLEOTIDE SEQUENCE</scope>
    <source>
        <strain evidence="2">UCBG64.0493</strain>
        <tissue evidence="2">Leaf</tissue>
    </source>
</reference>
<dbReference type="EMBL" id="JAVXUP010000323">
    <property type="protein sequence ID" value="KAK3030956.1"/>
    <property type="molecule type" value="Genomic_DNA"/>
</dbReference>
<evidence type="ECO:0000313" key="3">
    <source>
        <dbReference type="Proteomes" id="UP001188597"/>
    </source>
</evidence>
<evidence type="ECO:0000313" key="2">
    <source>
        <dbReference type="EMBL" id="KAK3030956.1"/>
    </source>
</evidence>
<organism evidence="2 3">
    <name type="scientific">Escallonia herrerae</name>
    <dbReference type="NCBI Taxonomy" id="1293975"/>
    <lineage>
        <taxon>Eukaryota</taxon>
        <taxon>Viridiplantae</taxon>
        <taxon>Streptophyta</taxon>
        <taxon>Embryophyta</taxon>
        <taxon>Tracheophyta</taxon>
        <taxon>Spermatophyta</taxon>
        <taxon>Magnoliopsida</taxon>
        <taxon>eudicotyledons</taxon>
        <taxon>Gunneridae</taxon>
        <taxon>Pentapetalae</taxon>
        <taxon>asterids</taxon>
        <taxon>campanulids</taxon>
        <taxon>Escalloniales</taxon>
        <taxon>Escalloniaceae</taxon>
        <taxon>Escallonia</taxon>
    </lineage>
</organism>